<proteinExistence type="predicted"/>
<feature type="transmembrane region" description="Helical" evidence="1">
    <location>
        <begin position="60"/>
        <end position="79"/>
    </location>
</feature>
<gene>
    <name evidence="2" type="ORF">KS419_15275</name>
</gene>
<evidence type="ECO:0000313" key="3">
    <source>
        <dbReference type="Proteomes" id="UP000784880"/>
    </source>
</evidence>
<comment type="caution">
    <text evidence="2">The sequence shown here is derived from an EMBL/GenBank/DDBJ whole genome shotgun (WGS) entry which is preliminary data.</text>
</comment>
<evidence type="ECO:0000256" key="1">
    <source>
        <dbReference type="SAM" id="Phobius"/>
    </source>
</evidence>
<evidence type="ECO:0008006" key="4">
    <source>
        <dbReference type="Google" id="ProtNLM"/>
    </source>
</evidence>
<feature type="transmembrane region" description="Helical" evidence="1">
    <location>
        <begin position="346"/>
        <end position="366"/>
    </location>
</feature>
<dbReference type="EMBL" id="JAHQCS010000121">
    <property type="protein sequence ID" value="MBU9713092.1"/>
    <property type="molecule type" value="Genomic_DNA"/>
</dbReference>
<feature type="transmembrane region" description="Helical" evidence="1">
    <location>
        <begin position="517"/>
        <end position="534"/>
    </location>
</feature>
<organism evidence="2 3">
    <name type="scientific">Evansella tamaricis</name>
    <dbReference type="NCBI Taxonomy" id="2069301"/>
    <lineage>
        <taxon>Bacteria</taxon>
        <taxon>Bacillati</taxon>
        <taxon>Bacillota</taxon>
        <taxon>Bacilli</taxon>
        <taxon>Bacillales</taxon>
        <taxon>Bacillaceae</taxon>
        <taxon>Evansella</taxon>
    </lineage>
</organism>
<dbReference type="Proteomes" id="UP000784880">
    <property type="component" value="Unassembled WGS sequence"/>
</dbReference>
<feature type="transmembrane region" description="Helical" evidence="1">
    <location>
        <begin position="378"/>
        <end position="396"/>
    </location>
</feature>
<accession>A0ABS6JJV3</accession>
<feature type="transmembrane region" description="Helical" evidence="1">
    <location>
        <begin position="493"/>
        <end position="511"/>
    </location>
</feature>
<keyword evidence="1" id="KW-1133">Transmembrane helix</keyword>
<protein>
    <recommendedName>
        <fullName evidence="4">ABC transporter permease</fullName>
    </recommendedName>
</protein>
<evidence type="ECO:0000313" key="2">
    <source>
        <dbReference type="EMBL" id="MBU9713092.1"/>
    </source>
</evidence>
<keyword evidence="3" id="KW-1185">Reference proteome</keyword>
<keyword evidence="1" id="KW-0812">Transmembrane</keyword>
<feature type="transmembrane region" description="Helical" evidence="1">
    <location>
        <begin position="135"/>
        <end position="156"/>
    </location>
</feature>
<name>A0ABS6JJV3_9BACI</name>
<sequence>MHDFKTLRILDSFQSLFLKFGINYPVMRKILQLKLTMDRRRVPTVFNDFGKKKEDDSNQFIKSLWVYGLIGLILIPFLFITDSYIFSISIFFGILMFILMTSMISDFSQVLLDIRDKNILSSKPVDKRTINAAKIVHISIYMFLLTFTITAIPLIVSLFARGILFFLLLLGQIILVDLLIVVATALLYLLILRFFDGEKLKDIINYVQILLSASIVIGYQVVIRSFGIVDLDIIFDPVWWHIVIPPIWYGALFELLFGGNMSEYFILFSVLACVLPFVSIFIYIKSIPAFERNLEKLTNQSSSKKKGFSPISRWLAKTVCATREERTFYQFARTMMKNERQFKLKVYPSFGFSIIFPFLIILTELGTRSLEEIGQGRTYFSIYLSTLMISTIILMLRYSEYAKGAWIYKAIPIKDTGAIYKGTLKAFMIHLYLPMFTIMSILLMLIFSTNIIWDIIVVWFSSSIHVIICFKMVNGGRMFFAERFEMAQQQDGWLIFASFLPLVGLFGIHFGLSFIDYGTIIYGGILIIINFILWKKVF</sequence>
<feature type="transmembrane region" description="Helical" evidence="1">
    <location>
        <begin position="452"/>
        <end position="473"/>
    </location>
</feature>
<dbReference type="RefSeq" id="WP_217067264.1">
    <property type="nucleotide sequence ID" value="NZ_JAHQCS010000121.1"/>
</dbReference>
<feature type="transmembrane region" description="Helical" evidence="1">
    <location>
        <begin position="162"/>
        <end position="191"/>
    </location>
</feature>
<reference evidence="2 3" key="1">
    <citation type="submission" date="2021-06" db="EMBL/GenBank/DDBJ databases">
        <title>Bacillus sp. RD4P76, an endophyte from a halophyte.</title>
        <authorList>
            <person name="Sun J.-Q."/>
        </authorList>
    </citation>
    <scope>NUCLEOTIDE SEQUENCE [LARGE SCALE GENOMIC DNA]</scope>
    <source>
        <strain evidence="2 3">CGMCC 1.15917</strain>
    </source>
</reference>
<feature type="transmembrane region" description="Helical" evidence="1">
    <location>
        <begin position="427"/>
        <end position="446"/>
    </location>
</feature>
<feature type="transmembrane region" description="Helical" evidence="1">
    <location>
        <begin position="85"/>
        <end position="114"/>
    </location>
</feature>
<feature type="transmembrane region" description="Helical" evidence="1">
    <location>
        <begin position="264"/>
        <end position="284"/>
    </location>
</feature>
<keyword evidence="1" id="KW-0472">Membrane</keyword>
<feature type="transmembrane region" description="Helical" evidence="1">
    <location>
        <begin position="203"/>
        <end position="222"/>
    </location>
</feature>